<dbReference type="EMBL" id="CP113520">
    <property type="protein sequence ID" value="WAJ27345.1"/>
    <property type="molecule type" value="Genomic_DNA"/>
</dbReference>
<evidence type="ECO:0000313" key="2">
    <source>
        <dbReference type="Proteomes" id="UP001163223"/>
    </source>
</evidence>
<keyword evidence="2" id="KW-1185">Reference proteome</keyword>
<organism evidence="1 2">
    <name type="scientific">Antarcticirhabdus aurantiaca</name>
    <dbReference type="NCBI Taxonomy" id="2606717"/>
    <lineage>
        <taxon>Bacteria</taxon>
        <taxon>Pseudomonadati</taxon>
        <taxon>Pseudomonadota</taxon>
        <taxon>Alphaproteobacteria</taxon>
        <taxon>Hyphomicrobiales</taxon>
        <taxon>Aurantimonadaceae</taxon>
        <taxon>Antarcticirhabdus</taxon>
    </lineage>
</organism>
<proteinExistence type="predicted"/>
<reference evidence="1" key="1">
    <citation type="submission" date="2022-11" db="EMBL/GenBank/DDBJ databases">
        <title>beta-Carotene-producing bacterium, Jeongeuplla avenae sp. nov., alleviates the salt stress of Arabidopsis seedlings.</title>
        <authorList>
            <person name="Jiang L."/>
            <person name="Lee J."/>
        </authorList>
    </citation>
    <scope>NUCLEOTIDE SEQUENCE</scope>
    <source>
        <strain evidence="1">DY_R2A_6</strain>
    </source>
</reference>
<gene>
    <name evidence="1" type="ORF">OXU80_21205</name>
</gene>
<protein>
    <submittedName>
        <fullName evidence="1">IclR family transcriptional regulator</fullName>
    </submittedName>
</protein>
<name>A0ACD4NKJ7_9HYPH</name>
<sequence length="253" mass="27998">MSEAEDRYRAPALDKGLDILELLASTDEDLSQAEIAKTLQRSPNEIYRMLDRLVRRDYIRRTADDRYHLTLKLFELGVRHRPLKRLLAQAEPAMRRFAHATAQACHLVVQDRSLLTVVAQFDSPDYWNVSIRVGARIRCLGTGSGHVMLAYARPEERALLLQASGEAGEPGPDFEGELQAIREAGHAVVPSRQTVGVTNLTVPIVNPLGSVHAVLTCPFTPRLDSPEAPGQEDVLDQLRLAARAISDGEPRPA</sequence>
<evidence type="ECO:0000313" key="1">
    <source>
        <dbReference type="EMBL" id="WAJ27345.1"/>
    </source>
</evidence>
<accession>A0ACD4NKJ7</accession>
<dbReference type="Proteomes" id="UP001163223">
    <property type="component" value="Chromosome"/>
</dbReference>